<comment type="function">
    <text evidence="9">Confers DNA tethering and processivity to DNA polymerases and other proteins. Acts as a clamp, forming a ring around DNA (a reaction catalyzed by the clamp-loading complex) which diffuses in an ATP-independent manner freely and bidirectionally along dsDNA. Initially characterized for its ability to contact the catalytic subunit of DNA polymerase III (Pol III), a complex, multichain enzyme responsible for most of the replicative synthesis in bacteria; Pol III exhibits 3'-5' exonuclease proofreading activity. The beta chain is required for initiation of replication as well as for processivity of DNA replication.</text>
</comment>
<evidence type="ECO:0000259" key="10">
    <source>
        <dbReference type="Pfam" id="PF00712"/>
    </source>
</evidence>
<dbReference type="InterPro" id="IPR022635">
    <property type="entry name" value="DNA_polIII_beta_C"/>
</dbReference>
<dbReference type="AlphaFoldDB" id="A0A537K355"/>
<evidence type="ECO:0000256" key="6">
    <source>
        <dbReference type="ARBA" id="ARBA00022705"/>
    </source>
</evidence>
<feature type="domain" description="DNA polymerase III beta sliding clamp N-terminal" evidence="10">
    <location>
        <begin position="1"/>
        <end position="120"/>
    </location>
</feature>
<dbReference type="InterPro" id="IPR046938">
    <property type="entry name" value="DNA_clamp_sf"/>
</dbReference>
<evidence type="ECO:0000256" key="7">
    <source>
        <dbReference type="ARBA" id="ARBA00022932"/>
    </source>
</evidence>
<protein>
    <recommendedName>
        <fullName evidence="9">Beta sliding clamp</fullName>
    </recommendedName>
</protein>
<dbReference type="GO" id="GO:0003887">
    <property type="term" value="F:DNA-directed DNA polymerase activity"/>
    <property type="evidence" value="ECO:0007669"/>
    <property type="project" value="UniProtKB-UniRule"/>
</dbReference>
<dbReference type="InterPro" id="IPR022634">
    <property type="entry name" value="DNA_polIII_beta_N"/>
</dbReference>
<evidence type="ECO:0000256" key="1">
    <source>
        <dbReference type="ARBA" id="ARBA00004496"/>
    </source>
</evidence>
<evidence type="ECO:0000313" key="14">
    <source>
        <dbReference type="Proteomes" id="UP000318509"/>
    </source>
</evidence>
<organism evidence="13 14">
    <name type="scientific">Candidatus Segetimicrobium genomatis</name>
    <dbReference type="NCBI Taxonomy" id="2569760"/>
    <lineage>
        <taxon>Bacteria</taxon>
        <taxon>Bacillati</taxon>
        <taxon>Candidatus Sysuimicrobiota</taxon>
        <taxon>Candidatus Sysuimicrobiia</taxon>
        <taxon>Candidatus Sysuimicrobiales</taxon>
        <taxon>Candidatus Segetimicrobiaceae</taxon>
        <taxon>Candidatus Segetimicrobium</taxon>
    </lineage>
</organism>
<keyword evidence="5 9" id="KW-0548">Nucleotidyltransferase</keyword>
<evidence type="ECO:0000256" key="8">
    <source>
        <dbReference type="ARBA" id="ARBA00023125"/>
    </source>
</evidence>
<evidence type="ECO:0000259" key="11">
    <source>
        <dbReference type="Pfam" id="PF02767"/>
    </source>
</evidence>
<proteinExistence type="inferred from homology"/>
<dbReference type="Gene3D" id="3.70.10.10">
    <property type="match status" value="1"/>
</dbReference>
<dbReference type="Pfam" id="PF02768">
    <property type="entry name" value="DNA_pol3_beta_3"/>
    <property type="match status" value="1"/>
</dbReference>
<evidence type="ECO:0000256" key="2">
    <source>
        <dbReference type="ARBA" id="ARBA00010752"/>
    </source>
</evidence>
<evidence type="ECO:0000256" key="9">
    <source>
        <dbReference type="PIRNR" id="PIRNR000804"/>
    </source>
</evidence>
<keyword evidence="3 9" id="KW-0963">Cytoplasm</keyword>
<reference evidence="13 14" key="1">
    <citation type="journal article" date="2019" name="Nat. Microbiol.">
        <title>Mediterranean grassland soil C-N compound turnover is dependent on rainfall and depth, and is mediated by genomically divergent microorganisms.</title>
        <authorList>
            <person name="Diamond S."/>
            <person name="Andeer P.F."/>
            <person name="Li Z."/>
            <person name="Crits-Christoph A."/>
            <person name="Burstein D."/>
            <person name="Anantharaman K."/>
            <person name="Lane K.R."/>
            <person name="Thomas B.C."/>
            <person name="Pan C."/>
            <person name="Northen T.R."/>
            <person name="Banfield J.F."/>
        </authorList>
    </citation>
    <scope>NUCLEOTIDE SEQUENCE [LARGE SCALE GENOMIC DNA]</scope>
    <source>
        <strain evidence="13">NP_3</strain>
    </source>
</reference>
<dbReference type="SMART" id="SM00480">
    <property type="entry name" value="POL3Bc"/>
    <property type="match status" value="1"/>
</dbReference>
<dbReference type="GO" id="GO:0003677">
    <property type="term" value="F:DNA binding"/>
    <property type="evidence" value="ECO:0007669"/>
    <property type="project" value="UniProtKB-UniRule"/>
</dbReference>
<gene>
    <name evidence="13" type="primary">dnaN</name>
    <name evidence="13" type="ORF">E6H00_07230</name>
</gene>
<feature type="domain" description="DNA polymerase III beta sliding clamp C-terminal" evidence="12">
    <location>
        <begin position="247"/>
        <end position="366"/>
    </location>
</feature>
<accession>A0A537K355</accession>
<dbReference type="NCBIfam" id="TIGR00663">
    <property type="entry name" value="dnan"/>
    <property type="match status" value="1"/>
</dbReference>
<evidence type="ECO:0000259" key="12">
    <source>
        <dbReference type="Pfam" id="PF02768"/>
    </source>
</evidence>
<feature type="domain" description="DNA polymerase III beta sliding clamp central" evidence="11">
    <location>
        <begin position="130"/>
        <end position="243"/>
    </location>
</feature>
<dbReference type="GO" id="GO:0008408">
    <property type="term" value="F:3'-5' exonuclease activity"/>
    <property type="evidence" value="ECO:0007669"/>
    <property type="project" value="InterPro"/>
</dbReference>
<dbReference type="PIRSF" id="PIRSF000804">
    <property type="entry name" value="DNA_pol_III_b"/>
    <property type="match status" value="1"/>
</dbReference>
<dbReference type="GO" id="GO:0005737">
    <property type="term" value="C:cytoplasm"/>
    <property type="evidence" value="ECO:0007669"/>
    <property type="project" value="UniProtKB-SubCell"/>
</dbReference>
<keyword evidence="6 9" id="KW-0235">DNA replication</keyword>
<dbReference type="SUPFAM" id="SSF55979">
    <property type="entry name" value="DNA clamp"/>
    <property type="match status" value="3"/>
</dbReference>
<dbReference type="GO" id="GO:0009360">
    <property type="term" value="C:DNA polymerase III complex"/>
    <property type="evidence" value="ECO:0007669"/>
    <property type="project" value="InterPro"/>
</dbReference>
<dbReference type="CDD" id="cd00140">
    <property type="entry name" value="beta_clamp"/>
    <property type="match status" value="1"/>
</dbReference>
<dbReference type="Pfam" id="PF00712">
    <property type="entry name" value="DNA_pol3_beta"/>
    <property type="match status" value="1"/>
</dbReference>
<comment type="caution">
    <text evidence="13">The sequence shown here is derived from an EMBL/GenBank/DDBJ whole genome shotgun (WGS) entry which is preliminary data.</text>
</comment>
<dbReference type="Pfam" id="PF02767">
    <property type="entry name" value="DNA_pol3_beta_2"/>
    <property type="match status" value="1"/>
</dbReference>
<comment type="subcellular location">
    <subcellularLocation>
        <location evidence="1 9">Cytoplasm</location>
    </subcellularLocation>
</comment>
<comment type="subunit">
    <text evidence="9">Forms a ring-shaped head-to-tail homodimer around DNA.</text>
</comment>
<dbReference type="Gene3D" id="3.10.150.10">
    <property type="entry name" value="DNA Polymerase III, subunit A, domain 2"/>
    <property type="match status" value="1"/>
</dbReference>
<evidence type="ECO:0000313" key="13">
    <source>
        <dbReference type="EMBL" id="TMI90213.1"/>
    </source>
</evidence>
<sequence>MRVQCSQEQLMREVQIVTRAISSRASMPILSNLLLDSTGEILRITATDLELGIESQVRASVLESGSITVPARIFGDIIVNLPSAPITIDVSEGDTKTRITCESIKFEILGLPAADFPLMPSNGGDTVAQIDTGLLRTMIRQTSFAVSTDETRPFLTGVYVVFEGHDGRLVATDGGRLALRTAKLTKSVREKISAIVPSKTMAELVRALGAAEGEVTITAHENQLIFAVGSMRFISRLIAGQFPPYEKVIPSEFKQRIKVGTERLLRAVRRASITARDSANVVRLSAAERTLTVSSNTPEVGKAQEEIDVQADGETIQVAFNAKFLLDALTNMDSAEVVFELTGSLSPGMLRPVDHAEYVYVLAPVRVYA</sequence>
<evidence type="ECO:0000256" key="4">
    <source>
        <dbReference type="ARBA" id="ARBA00022679"/>
    </source>
</evidence>
<dbReference type="EMBL" id="VBAK01000114">
    <property type="protein sequence ID" value="TMI90213.1"/>
    <property type="molecule type" value="Genomic_DNA"/>
</dbReference>
<keyword evidence="8" id="KW-0238">DNA-binding</keyword>
<evidence type="ECO:0000256" key="5">
    <source>
        <dbReference type="ARBA" id="ARBA00022695"/>
    </source>
</evidence>
<evidence type="ECO:0000256" key="3">
    <source>
        <dbReference type="ARBA" id="ARBA00022490"/>
    </source>
</evidence>
<keyword evidence="7 9" id="KW-0239">DNA-directed DNA polymerase</keyword>
<dbReference type="GO" id="GO:0006271">
    <property type="term" value="P:DNA strand elongation involved in DNA replication"/>
    <property type="evidence" value="ECO:0007669"/>
    <property type="project" value="TreeGrafter"/>
</dbReference>
<dbReference type="PANTHER" id="PTHR30478">
    <property type="entry name" value="DNA POLYMERASE III SUBUNIT BETA"/>
    <property type="match status" value="1"/>
</dbReference>
<keyword evidence="4 9" id="KW-0808">Transferase</keyword>
<comment type="similarity">
    <text evidence="2 9">Belongs to the beta sliding clamp family.</text>
</comment>
<dbReference type="PANTHER" id="PTHR30478:SF0">
    <property type="entry name" value="BETA SLIDING CLAMP"/>
    <property type="match status" value="1"/>
</dbReference>
<dbReference type="Proteomes" id="UP000318509">
    <property type="component" value="Unassembled WGS sequence"/>
</dbReference>
<dbReference type="InterPro" id="IPR022637">
    <property type="entry name" value="DNA_polIII_beta_cen"/>
</dbReference>
<name>A0A537K355_9BACT</name>
<dbReference type="InterPro" id="IPR001001">
    <property type="entry name" value="DNA_polIII_beta"/>
</dbReference>